<reference evidence="1 2" key="1">
    <citation type="journal article" date="2014" name="Int. J. Syst. Evol. Microbiol.">
        <title>Solimonas terrae sp. nov., isolated from soil.</title>
        <authorList>
            <person name="Kim S.J."/>
            <person name="Moon J.Y."/>
            <person name="Weon H.Y."/>
            <person name="Ahn J.H."/>
            <person name="Chen W.M."/>
            <person name="Kwon S.W."/>
        </authorList>
    </citation>
    <scope>NUCLEOTIDE SEQUENCE [LARGE SCALE GENOMIC DNA]</scope>
    <source>
        <strain evidence="1 2">KIS83-12</strain>
    </source>
</reference>
<dbReference type="RefSeq" id="WP_166254339.1">
    <property type="nucleotide sequence ID" value="NZ_JAAMOW010000003.1"/>
</dbReference>
<dbReference type="AlphaFoldDB" id="A0A6M2BRI2"/>
<gene>
    <name evidence="1" type="ORF">G7Y85_07630</name>
</gene>
<keyword evidence="2" id="KW-1185">Reference proteome</keyword>
<proteinExistence type="predicted"/>
<evidence type="ECO:0000313" key="1">
    <source>
        <dbReference type="EMBL" id="NGY04629.1"/>
    </source>
</evidence>
<comment type="caution">
    <text evidence="1">The sequence shown here is derived from an EMBL/GenBank/DDBJ whole genome shotgun (WGS) entry which is preliminary data.</text>
</comment>
<sequence>MPNFRWPSDDVQTPLEMFAVASSQPVKREALWRSVQHEQDSGDAALKTALLQSLPGHSGYDPDTARRRLNAISYSKNSEDAALARVRLTEIGNGSADDDCRNEVRDLQQRLDKIVDIERSLDTNGNAAKSNPAR</sequence>
<dbReference type="EMBL" id="JAAMOW010000003">
    <property type="protein sequence ID" value="NGY04629.1"/>
    <property type="molecule type" value="Genomic_DNA"/>
</dbReference>
<protein>
    <submittedName>
        <fullName evidence="1">Uncharacterized protein</fullName>
    </submittedName>
</protein>
<organism evidence="1 2">
    <name type="scientific">Solimonas terrae</name>
    <dbReference type="NCBI Taxonomy" id="1396819"/>
    <lineage>
        <taxon>Bacteria</taxon>
        <taxon>Pseudomonadati</taxon>
        <taxon>Pseudomonadota</taxon>
        <taxon>Gammaproteobacteria</taxon>
        <taxon>Nevskiales</taxon>
        <taxon>Nevskiaceae</taxon>
        <taxon>Solimonas</taxon>
    </lineage>
</organism>
<evidence type="ECO:0000313" key="2">
    <source>
        <dbReference type="Proteomes" id="UP000472676"/>
    </source>
</evidence>
<accession>A0A6M2BRI2</accession>
<name>A0A6M2BRI2_9GAMM</name>
<dbReference type="Proteomes" id="UP000472676">
    <property type="component" value="Unassembled WGS sequence"/>
</dbReference>